<feature type="non-terminal residue" evidence="1">
    <location>
        <position position="1"/>
    </location>
</feature>
<protein>
    <submittedName>
        <fullName evidence="1">Uncharacterized protein</fullName>
    </submittedName>
</protein>
<proteinExistence type="predicted"/>
<dbReference type="AlphaFoldDB" id="A0A8T0FAS4"/>
<dbReference type="Proteomes" id="UP000807504">
    <property type="component" value="Unassembled WGS sequence"/>
</dbReference>
<sequence>MSEDDEPPKRICLDEQEMQIEADDESDICNICFQKEGHSCSKPRVELLHTENKRQTLWKACLENEGRRGLCGRAARAFKHIKCTNTALPVSNQLKELIAICVQEKEETQGQTLLGRRATQRRERANRDL</sequence>
<dbReference type="EMBL" id="JABXBU010000020">
    <property type="protein sequence ID" value="KAF8786053.1"/>
    <property type="molecule type" value="Genomic_DNA"/>
</dbReference>
<name>A0A8T0FAS4_ARGBR</name>
<organism evidence="1 2">
    <name type="scientific">Argiope bruennichi</name>
    <name type="common">Wasp spider</name>
    <name type="synonym">Aranea bruennichi</name>
    <dbReference type="NCBI Taxonomy" id="94029"/>
    <lineage>
        <taxon>Eukaryota</taxon>
        <taxon>Metazoa</taxon>
        <taxon>Ecdysozoa</taxon>
        <taxon>Arthropoda</taxon>
        <taxon>Chelicerata</taxon>
        <taxon>Arachnida</taxon>
        <taxon>Araneae</taxon>
        <taxon>Araneomorphae</taxon>
        <taxon>Entelegynae</taxon>
        <taxon>Araneoidea</taxon>
        <taxon>Araneidae</taxon>
        <taxon>Argiope</taxon>
    </lineage>
</organism>
<evidence type="ECO:0000313" key="2">
    <source>
        <dbReference type="Proteomes" id="UP000807504"/>
    </source>
</evidence>
<keyword evidence="2" id="KW-1185">Reference proteome</keyword>
<reference evidence="1" key="1">
    <citation type="journal article" date="2020" name="bioRxiv">
        <title>Chromosome-level reference genome of the European wasp spider Argiope bruennichi: a resource for studies on range expansion and evolutionary adaptation.</title>
        <authorList>
            <person name="Sheffer M.M."/>
            <person name="Hoppe A."/>
            <person name="Krehenwinkel H."/>
            <person name="Uhl G."/>
            <person name="Kuss A.W."/>
            <person name="Jensen L."/>
            <person name="Jensen C."/>
            <person name="Gillespie R.G."/>
            <person name="Hoff K.J."/>
            <person name="Prost S."/>
        </authorList>
    </citation>
    <scope>NUCLEOTIDE SEQUENCE</scope>
</reference>
<evidence type="ECO:0000313" key="1">
    <source>
        <dbReference type="EMBL" id="KAF8786053.1"/>
    </source>
</evidence>
<accession>A0A8T0FAS4</accession>
<reference evidence="1" key="2">
    <citation type="submission" date="2020-06" db="EMBL/GenBank/DDBJ databases">
        <authorList>
            <person name="Sheffer M."/>
        </authorList>
    </citation>
    <scope>NUCLEOTIDE SEQUENCE</scope>
</reference>
<gene>
    <name evidence="1" type="ORF">HNY73_009946</name>
</gene>
<comment type="caution">
    <text evidence="1">The sequence shown here is derived from an EMBL/GenBank/DDBJ whole genome shotgun (WGS) entry which is preliminary data.</text>
</comment>